<organism evidence="3 4">
    <name type="scientific">Malassezia japonica</name>
    <dbReference type="NCBI Taxonomy" id="223818"/>
    <lineage>
        <taxon>Eukaryota</taxon>
        <taxon>Fungi</taxon>
        <taxon>Dikarya</taxon>
        <taxon>Basidiomycota</taxon>
        <taxon>Ustilaginomycotina</taxon>
        <taxon>Malasseziomycetes</taxon>
        <taxon>Malasseziales</taxon>
        <taxon>Malasseziaceae</taxon>
        <taxon>Malassezia</taxon>
    </lineage>
</organism>
<dbReference type="EMBL" id="CP119959">
    <property type="protein sequence ID" value="WFD38876.1"/>
    <property type="molecule type" value="Genomic_DNA"/>
</dbReference>
<dbReference type="PANTHER" id="PTHR20858">
    <property type="entry name" value="PHOSPHOMETHYLPYRIMIDINE KINASE"/>
    <property type="match status" value="1"/>
</dbReference>
<dbReference type="SUPFAM" id="SSF48613">
    <property type="entry name" value="Heme oxygenase-like"/>
    <property type="match status" value="1"/>
</dbReference>
<dbReference type="GeneID" id="85225490"/>
<dbReference type="GO" id="GO:0005829">
    <property type="term" value="C:cytosol"/>
    <property type="evidence" value="ECO:0007669"/>
    <property type="project" value="TreeGrafter"/>
</dbReference>
<evidence type="ECO:0000313" key="3">
    <source>
        <dbReference type="EMBL" id="WFD38876.1"/>
    </source>
</evidence>
<dbReference type="CDD" id="cd01169">
    <property type="entry name" value="HMPP_kinase"/>
    <property type="match status" value="1"/>
</dbReference>
<evidence type="ECO:0000259" key="2">
    <source>
        <dbReference type="Pfam" id="PF08543"/>
    </source>
</evidence>
<sequence length="613" mass="66832">MNGVPRTLTIAGSDSGGGAGIQADLKTFLALQTYGMSVVTALTAQNTKGVQGVHAPSAAFVRQQFESVASDIRIDGIKIGMLANAEIVREVARFLGEWKKRNTTPIVLDPVMVSTSGSLLLSHDAVASLIDDLFPLCNVVTPNLLEAEQILKHAGQEATEERGLVKMVRTARDIAQLSAANVLVKGGHCVIAQHELNDALKQLGFQGIVLGTDAEDASAFRATDTPCHRDTHGLAALSTRTERTELGDMAQILGASVFQQDNLDLLLVRDPRDVRVLRRSAPDEPDLYTVDVLYEAASQRTTLFTKRNIPTSATHGTGCTLSSAICAAHTHDTSLRRAVAHAIQFMQEALQSSIEDLGHGPGPLNHGAHSEPRGVPLCTPRCETPLSTRLIARSWPLWHLYTRHPFAVRMSEGHLSKAAFVWFMRQDYIYLKHYARVWSAAAADPTSSLEDIGDYLGIAKATVDETAMHVKLCERAGISKAELESTEESRATMAYTRYVMDVSHEGILPLLVSLASCAYGYAEVGLWLKEHRQRSQISAGSIDPSFEMWVEEYGGDEFLGAVASTISMLERCAARLMPSASEVDHLQEIWNTATRLEIGMWDEAVAHGERQSK</sequence>
<evidence type="ECO:0000259" key="1">
    <source>
        <dbReference type="Pfam" id="PF03070"/>
    </source>
</evidence>
<keyword evidence="3" id="KW-0808">Transferase</keyword>
<protein>
    <submittedName>
        <fullName evidence="3">Trifunctional hydroxymethylpyrimidine kinase/phosphomethylpyrimidine kinase/thiaminase</fullName>
    </submittedName>
</protein>
<dbReference type="Gene3D" id="1.20.910.10">
    <property type="entry name" value="Heme oxygenase-like"/>
    <property type="match status" value="1"/>
</dbReference>
<name>A0AAF0F2Z4_9BASI</name>
<dbReference type="InterPro" id="IPR004305">
    <property type="entry name" value="Thiaminase-2/PQQC"/>
</dbReference>
<dbReference type="GO" id="GO:0008972">
    <property type="term" value="F:phosphomethylpyrimidine kinase activity"/>
    <property type="evidence" value="ECO:0007669"/>
    <property type="project" value="InterPro"/>
</dbReference>
<keyword evidence="3" id="KW-0418">Kinase</keyword>
<feature type="domain" description="Pyridoxamine kinase/Phosphomethylpyrimidine kinase" evidence="2">
    <location>
        <begin position="288"/>
        <end position="365"/>
    </location>
</feature>
<reference evidence="3" key="1">
    <citation type="submission" date="2023-03" db="EMBL/GenBank/DDBJ databases">
        <title>Mating type loci evolution in Malassezia.</title>
        <authorList>
            <person name="Coelho M.A."/>
        </authorList>
    </citation>
    <scope>NUCLEOTIDE SEQUENCE</scope>
    <source>
        <strain evidence="3">CBS 9431</strain>
    </source>
</reference>
<dbReference type="InterPro" id="IPR029056">
    <property type="entry name" value="Ribokinase-like"/>
</dbReference>
<dbReference type="SUPFAM" id="SSF53613">
    <property type="entry name" value="Ribokinase-like"/>
    <property type="match status" value="2"/>
</dbReference>
<dbReference type="NCBIfam" id="TIGR00097">
    <property type="entry name" value="HMP-P_kinase"/>
    <property type="match status" value="1"/>
</dbReference>
<proteinExistence type="predicted"/>
<gene>
    <name evidence="3" type="primary">THI20</name>
    <name evidence="3" type="ORF">MJAP1_001841</name>
</gene>
<dbReference type="CDD" id="cd19367">
    <property type="entry name" value="TenA_C_ScTHI20-like"/>
    <property type="match status" value="1"/>
</dbReference>
<dbReference type="PANTHER" id="PTHR20858:SF17">
    <property type="entry name" value="HYDROXYMETHYLPYRIMIDINE_PHOSPHOMETHYLPYRIMIDINE KINASE THI20-RELATED"/>
    <property type="match status" value="1"/>
</dbReference>
<dbReference type="RefSeq" id="XP_060121773.1">
    <property type="nucleotide sequence ID" value="XM_060265790.1"/>
</dbReference>
<dbReference type="Gene3D" id="3.40.1190.20">
    <property type="match status" value="1"/>
</dbReference>
<dbReference type="Pfam" id="PF03070">
    <property type="entry name" value="TENA_THI-4"/>
    <property type="match status" value="1"/>
</dbReference>
<dbReference type="AlphaFoldDB" id="A0AAF0F2Z4"/>
<dbReference type="GO" id="GO:0008902">
    <property type="term" value="F:hydroxymethylpyrimidine kinase activity"/>
    <property type="evidence" value="ECO:0007669"/>
    <property type="project" value="TreeGrafter"/>
</dbReference>
<dbReference type="Pfam" id="PF08543">
    <property type="entry name" value="Phos_pyr_kin"/>
    <property type="match status" value="2"/>
</dbReference>
<feature type="domain" description="Pyridoxamine kinase/Phosphomethylpyrimidine kinase" evidence="2">
    <location>
        <begin position="14"/>
        <end position="200"/>
    </location>
</feature>
<dbReference type="InterPro" id="IPR004399">
    <property type="entry name" value="HMP/HMP-P_kinase_dom"/>
</dbReference>
<dbReference type="InterPro" id="IPR013749">
    <property type="entry name" value="PM/HMP-P_kinase-1"/>
</dbReference>
<dbReference type="GO" id="GO:0009228">
    <property type="term" value="P:thiamine biosynthetic process"/>
    <property type="evidence" value="ECO:0007669"/>
    <property type="project" value="InterPro"/>
</dbReference>
<accession>A0AAF0F2Z4</accession>
<keyword evidence="4" id="KW-1185">Reference proteome</keyword>
<dbReference type="Proteomes" id="UP001217754">
    <property type="component" value="Chromosome 2"/>
</dbReference>
<evidence type="ECO:0000313" key="4">
    <source>
        <dbReference type="Proteomes" id="UP001217754"/>
    </source>
</evidence>
<dbReference type="InterPro" id="IPR016084">
    <property type="entry name" value="Haem_Oase-like_multi-hlx"/>
</dbReference>
<feature type="domain" description="Thiaminase-2/PQQC" evidence="1">
    <location>
        <begin position="396"/>
        <end position="604"/>
    </location>
</feature>